<evidence type="ECO:0000256" key="1">
    <source>
        <dbReference type="ARBA" id="ARBA00022729"/>
    </source>
</evidence>
<reference evidence="4" key="1">
    <citation type="submission" date="2015-06" db="UniProtKB">
        <authorList>
            <consortium name="EnsemblPlants"/>
        </authorList>
    </citation>
    <scope>IDENTIFICATION</scope>
</reference>
<organism evidence="4">
    <name type="scientific">Aegilops tauschii</name>
    <name type="common">Tausch's goatgrass</name>
    <name type="synonym">Aegilops squarrosa</name>
    <dbReference type="NCBI Taxonomy" id="37682"/>
    <lineage>
        <taxon>Eukaryota</taxon>
        <taxon>Viridiplantae</taxon>
        <taxon>Streptophyta</taxon>
        <taxon>Embryophyta</taxon>
        <taxon>Tracheophyta</taxon>
        <taxon>Spermatophyta</taxon>
        <taxon>Magnoliopsida</taxon>
        <taxon>Liliopsida</taxon>
        <taxon>Poales</taxon>
        <taxon>Poaceae</taxon>
        <taxon>BOP clade</taxon>
        <taxon>Pooideae</taxon>
        <taxon>Triticodae</taxon>
        <taxon>Triticeae</taxon>
        <taxon>Triticinae</taxon>
        <taxon>Aegilops</taxon>
    </lineage>
</organism>
<keyword evidence="2" id="KW-1015">Disulfide bond</keyword>
<dbReference type="PANTHER" id="PTHR32444">
    <property type="entry name" value="BULB-TYPE LECTIN DOMAIN-CONTAINING PROTEIN"/>
    <property type="match status" value="1"/>
</dbReference>
<dbReference type="EnsemblPlants" id="EMT31897">
    <property type="protein sequence ID" value="EMT31897"/>
    <property type="gene ID" value="F775_04246"/>
</dbReference>
<evidence type="ECO:0000259" key="3">
    <source>
        <dbReference type="Pfam" id="PF00954"/>
    </source>
</evidence>
<evidence type="ECO:0000313" key="4">
    <source>
        <dbReference type="EnsemblPlants" id="EMT31897"/>
    </source>
</evidence>
<dbReference type="InterPro" id="IPR000858">
    <property type="entry name" value="S_locus_glycoprot_dom"/>
</dbReference>
<evidence type="ECO:0000256" key="2">
    <source>
        <dbReference type="ARBA" id="ARBA00023157"/>
    </source>
</evidence>
<feature type="domain" description="S-locus glycoprotein" evidence="3">
    <location>
        <begin position="131"/>
        <end position="212"/>
    </location>
</feature>
<accession>M8CW63</accession>
<dbReference type="GO" id="GO:0048544">
    <property type="term" value="P:recognition of pollen"/>
    <property type="evidence" value="ECO:0007669"/>
    <property type="project" value="InterPro"/>
</dbReference>
<dbReference type="Pfam" id="PF00954">
    <property type="entry name" value="S_locus_glycop"/>
    <property type="match status" value="1"/>
</dbReference>
<protein>
    <submittedName>
        <fullName evidence="4">S-locus-specific glycoprotein S13</fullName>
    </submittedName>
</protein>
<dbReference type="AlphaFoldDB" id="M8CW63"/>
<keyword evidence="1" id="KW-0732">Signal</keyword>
<name>M8CW63_AEGTA</name>
<dbReference type="PANTHER" id="PTHR32444:SF117">
    <property type="entry name" value="SERINE_THREONINE-PROTEIN KINASE"/>
    <property type="match status" value="1"/>
</dbReference>
<proteinExistence type="predicted"/>
<sequence length="354" mass="39212">MTTICNFAVVIWSILGVSIPTNVSSLWQLVQPGASTTQRMFCSLVPNLAGVTRLNRRVISKKSTVDPGLGSYSIELETNGNGIVLKRRKSSLGYQVVYAPETSKILKLLPRIQKFLQLVPRAKGSIVPLYVNTREEEYYMYTPPNESSYSFVSLDISSQIKLNIWSEAEQSWQTIFAYPVDFCAPTITCGPFTICDGSAQPPCDCMESFSKKSPWHWDFGDQTQGCIKNTPLYCSSHKNTTSSTDTFHPIARVTLPYNSQSVNLATTHSMCEEACLNCAPALLIPMAIPIALSGMENCLLKIAMMALKLILKIFFTSALQPKICQVCQRTKENQMSELVTNAHGVASSYKARSI</sequence>